<protein>
    <recommendedName>
        <fullName evidence="3">NADH-rubredoxin oxidoreductase C-terminal domain-containing protein</fullName>
    </recommendedName>
</protein>
<dbReference type="AlphaFoldDB" id="X1A6H2"/>
<keyword evidence="2" id="KW-0812">Transmembrane</keyword>
<evidence type="ECO:0000256" key="1">
    <source>
        <dbReference type="ARBA" id="ARBA00001974"/>
    </source>
</evidence>
<keyword evidence="2" id="KW-0472">Membrane</keyword>
<keyword evidence="2" id="KW-1133">Transmembrane helix</keyword>
<organism evidence="4">
    <name type="scientific">marine sediment metagenome</name>
    <dbReference type="NCBI Taxonomy" id="412755"/>
    <lineage>
        <taxon>unclassified sequences</taxon>
        <taxon>metagenomes</taxon>
        <taxon>ecological metagenomes</taxon>
    </lineage>
</organism>
<dbReference type="InterPro" id="IPR016156">
    <property type="entry name" value="FAD/NAD-linked_Rdtase_dimer_sf"/>
</dbReference>
<dbReference type="Pfam" id="PF18267">
    <property type="entry name" value="Rubredoxin_C"/>
    <property type="match status" value="1"/>
</dbReference>
<feature type="domain" description="NADH-rubredoxin oxidoreductase C-terminal" evidence="3">
    <location>
        <begin position="7"/>
        <end position="73"/>
    </location>
</feature>
<evidence type="ECO:0000256" key="2">
    <source>
        <dbReference type="SAM" id="Phobius"/>
    </source>
</evidence>
<dbReference type="Gene3D" id="3.30.390.30">
    <property type="match status" value="1"/>
</dbReference>
<feature type="transmembrane region" description="Helical" evidence="2">
    <location>
        <begin position="6"/>
        <end position="24"/>
    </location>
</feature>
<dbReference type="EMBL" id="BART01013460">
    <property type="protein sequence ID" value="GAG77339.1"/>
    <property type="molecule type" value="Genomic_DNA"/>
</dbReference>
<evidence type="ECO:0000259" key="3">
    <source>
        <dbReference type="Pfam" id="PF18267"/>
    </source>
</evidence>
<proteinExistence type="predicted"/>
<accession>X1A6H2</accession>
<reference evidence="4" key="1">
    <citation type="journal article" date="2014" name="Front. Microbiol.">
        <title>High frequency of phylogenetically diverse reductive dehalogenase-homologous genes in deep subseafloor sedimentary metagenomes.</title>
        <authorList>
            <person name="Kawai M."/>
            <person name="Futagami T."/>
            <person name="Toyoda A."/>
            <person name="Takaki Y."/>
            <person name="Nishi S."/>
            <person name="Hori S."/>
            <person name="Arai W."/>
            <person name="Tsubouchi T."/>
            <person name="Morono Y."/>
            <person name="Uchiyama I."/>
            <person name="Ito T."/>
            <person name="Fujiyama A."/>
            <person name="Inagaki F."/>
            <person name="Takami H."/>
        </authorList>
    </citation>
    <scope>NUCLEOTIDE SEQUENCE</scope>
    <source>
        <strain evidence="4">Expedition CK06-06</strain>
    </source>
</reference>
<name>X1A6H2_9ZZZZ</name>
<dbReference type="InterPro" id="IPR041575">
    <property type="entry name" value="Rubredoxin_C"/>
</dbReference>
<evidence type="ECO:0000313" key="4">
    <source>
        <dbReference type="EMBL" id="GAG77339.1"/>
    </source>
</evidence>
<sequence>MYKGIIPIQTIKIFGFIAIAVGITHSKKNYDEISWVSFEKEKCRKFVLRNNKLIGALVLGKDIDKKILKPLLKKVVSKQVDMSHISSLFLEENLDFETLFNEI</sequence>
<comment type="cofactor">
    <cofactor evidence="1">
        <name>FAD</name>
        <dbReference type="ChEBI" id="CHEBI:57692"/>
    </cofactor>
</comment>
<gene>
    <name evidence="4" type="ORF">S01H4_27510</name>
</gene>
<comment type="caution">
    <text evidence="4">The sequence shown here is derived from an EMBL/GenBank/DDBJ whole genome shotgun (WGS) entry which is preliminary data.</text>
</comment>